<dbReference type="OrthoDB" id="10248617at2759"/>
<dbReference type="AlphaFoldDB" id="A0A814ICJ9"/>
<dbReference type="GO" id="GO:0003677">
    <property type="term" value="F:DNA binding"/>
    <property type="evidence" value="ECO:0007669"/>
    <property type="project" value="InterPro"/>
</dbReference>
<dbReference type="GO" id="GO:0032549">
    <property type="term" value="F:ribonucleoside binding"/>
    <property type="evidence" value="ECO:0007669"/>
    <property type="project" value="InterPro"/>
</dbReference>
<evidence type="ECO:0000256" key="10">
    <source>
        <dbReference type="ARBA" id="ARBA00023163"/>
    </source>
</evidence>
<keyword evidence="9" id="KW-0862">Zinc</keyword>
<comment type="caution">
    <text evidence="16">The sequence shown here is derived from an EMBL/GenBank/DDBJ whole genome shotgun (WGS) entry which is preliminary data.</text>
</comment>
<evidence type="ECO:0000256" key="7">
    <source>
        <dbReference type="ARBA" id="ARBA00022723"/>
    </source>
</evidence>
<sequence>MIQEILLPGHLYLGVLAERLHQTLIKLTKKLRYIKALATSKSSDNKLCQGIPKNMEICHVPRIDMEKNTYSLYPGLYLFTTPGRMMRPVKNLMTQQTEFIGTMEQCYLHVCVKPEEFVENKTSHSELYPYSFMSVVACLTPFSEFNQSPRNMYQCQMGKQTMGTPCHSIQNRADNKLYRINFPQSPIVRTKIYDHYKLDDYPLGTNAIVAVVSYSGYDMEDAMILNKSSFERGFAHGMVYSTEIVELNDKSFGSSKGKIFALDPRYPKLGEKLDKDGLPYVGSIIYPGDPFYCYLDQNTGEYRVQNFKKLEKAYIESIRALGSDDGTDPLNKVAIMMSFNRNPIIGDKFSSRHGQKGICSRIYPTEDLPFTESGLTPDIIFNPHGFPSRMTIGMMIEFMAGKSGAIYGTAHDATPFQFEGGQSAIDYYGNLLKKAGYSYYGTESMYSGIHGRQLEVDIFFGVVYYQRLRHMVSDKFQVRTTGPIDVKTHQPVKGRKREGGIRFGEMERDALLAHGTAAVIQDRLLNCSDKTTEKICTRCGSFVSISKKNSHLTCLLCGKNDALSNICIPYVLKYLVAELASVNIRVKFDTTQARITNYSVEP</sequence>
<protein>
    <recommendedName>
        <fullName evidence="3">DNA-directed RNA polymerase</fullName>
        <ecNumber evidence="3">2.7.7.6</ecNumber>
    </recommendedName>
</protein>
<evidence type="ECO:0000256" key="4">
    <source>
        <dbReference type="ARBA" id="ARBA00022478"/>
    </source>
</evidence>
<evidence type="ECO:0000256" key="9">
    <source>
        <dbReference type="ARBA" id="ARBA00022833"/>
    </source>
</evidence>
<dbReference type="InterPro" id="IPR007120">
    <property type="entry name" value="DNA-dir_RNAP_su2_dom"/>
</dbReference>
<dbReference type="CDD" id="cd00653">
    <property type="entry name" value="RNA_pol_B_RPB2"/>
    <property type="match status" value="1"/>
</dbReference>
<comment type="similarity">
    <text evidence="2">Belongs to the RNA polymerase beta chain family.</text>
</comment>
<dbReference type="GO" id="GO:0003899">
    <property type="term" value="F:DNA-directed RNA polymerase activity"/>
    <property type="evidence" value="ECO:0007669"/>
    <property type="project" value="UniProtKB-EC"/>
</dbReference>
<keyword evidence="10" id="KW-0804">Transcription</keyword>
<evidence type="ECO:0000259" key="14">
    <source>
        <dbReference type="Pfam" id="PF04560"/>
    </source>
</evidence>
<accession>A0A814ICJ9</accession>
<dbReference type="PANTHER" id="PTHR20856">
    <property type="entry name" value="DNA-DIRECTED RNA POLYMERASE I SUBUNIT 2"/>
    <property type="match status" value="1"/>
</dbReference>
<keyword evidence="6" id="KW-0548">Nucleotidyltransferase</keyword>
<name>A0A814ICJ9_9BILA</name>
<dbReference type="FunFam" id="2.40.270.10:FF:000011">
    <property type="entry name" value="DNA-directed RNA polymerase subunit beta"/>
    <property type="match status" value="1"/>
</dbReference>
<dbReference type="GO" id="GO:0008270">
    <property type="term" value="F:zinc ion binding"/>
    <property type="evidence" value="ECO:0007669"/>
    <property type="project" value="UniProtKB-KW"/>
</dbReference>
<dbReference type="FunFam" id="2.40.270.10:FF:000006">
    <property type="entry name" value="DNA-directed RNA polymerase subunit beta"/>
    <property type="match status" value="1"/>
</dbReference>
<dbReference type="InterPro" id="IPR014724">
    <property type="entry name" value="RNA_pol_RPB2_OB-fold"/>
</dbReference>
<reference evidence="16" key="1">
    <citation type="submission" date="2021-02" db="EMBL/GenBank/DDBJ databases">
        <authorList>
            <person name="Nowell W R."/>
        </authorList>
    </citation>
    <scope>NUCLEOTIDE SEQUENCE</scope>
    <source>
        <strain evidence="16">Ploen Becks lab</strain>
    </source>
</reference>
<dbReference type="GO" id="GO:0006351">
    <property type="term" value="P:DNA-templated transcription"/>
    <property type="evidence" value="ECO:0007669"/>
    <property type="project" value="InterPro"/>
</dbReference>
<dbReference type="InterPro" id="IPR037033">
    <property type="entry name" value="DNA-dir_RNAP_su2_hyb_sf"/>
</dbReference>
<evidence type="ECO:0000256" key="1">
    <source>
        <dbReference type="ARBA" id="ARBA00004123"/>
    </source>
</evidence>
<evidence type="ECO:0000256" key="5">
    <source>
        <dbReference type="ARBA" id="ARBA00022679"/>
    </source>
</evidence>
<keyword evidence="8" id="KW-0863">Zinc-finger</keyword>
<feature type="domain" description="RNA polymerase Rpb2" evidence="14">
    <location>
        <begin position="499"/>
        <end position="589"/>
    </location>
</feature>
<evidence type="ECO:0000256" key="12">
    <source>
        <dbReference type="ARBA" id="ARBA00047768"/>
    </source>
</evidence>
<dbReference type="FunFam" id="3.90.1800.10:FF:000004">
    <property type="entry name" value="DNA-directed RNA polymerase subunit beta"/>
    <property type="match status" value="1"/>
</dbReference>
<dbReference type="InterPro" id="IPR015712">
    <property type="entry name" value="DNA-dir_RNA_pol_su2"/>
</dbReference>
<dbReference type="Pfam" id="PF00562">
    <property type="entry name" value="RNA_pol_Rpb2_6"/>
    <property type="match status" value="1"/>
</dbReference>
<evidence type="ECO:0000313" key="16">
    <source>
        <dbReference type="EMBL" id="CAF1021675.1"/>
    </source>
</evidence>
<keyword evidence="4" id="KW-0240">DNA-directed RNA polymerase</keyword>
<keyword evidence="7" id="KW-0479">Metal-binding</keyword>
<proteinExistence type="inferred from homology"/>
<dbReference type="Proteomes" id="UP000663879">
    <property type="component" value="Unassembled WGS sequence"/>
</dbReference>
<dbReference type="EMBL" id="CAJNOC010004433">
    <property type="protein sequence ID" value="CAF1021675.1"/>
    <property type="molecule type" value="Genomic_DNA"/>
</dbReference>
<dbReference type="Gene3D" id="3.90.1800.10">
    <property type="entry name" value="RNA polymerase alpha subunit dimerisation domain"/>
    <property type="match status" value="1"/>
</dbReference>
<keyword evidence="5" id="KW-0808">Transferase</keyword>
<evidence type="ECO:0000256" key="2">
    <source>
        <dbReference type="ARBA" id="ARBA00006835"/>
    </source>
</evidence>
<evidence type="ECO:0000256" key="8">
    <source>
        <dbReference type="ARBA" id="ARBA00022771"/>
    </source>
</evidence>
<evidence type="ECO:0000256" key="6">
    <source>
        <dbReference type="ARBA" id="ARBA00022695"/>
    </source>
</evidence>
<comment type="catalytic activity">
    <reaction evidence="12">
        <text>RNA(n) + a ribonucleoside 5'-triphosphate = RNA(n+1) + diphosphate</text>
        <dbReference type="Rhea" id="RHEA:21248"/>
        <dbReference type="Rhea" id="RHEA-COMP:14527"/>
        <dbReference type="Rhea" id="RHEA-COMP:17342"/>
        <dbReference type="ChEBI" id="CHEBI:33019"/>
        <dbReference type="ChEBI" id="CHEBI:61557"/>
        <dbReference type="ChEBI" id="CHEBI:140395"/>
        <dbReference type="EC" id="2.7.7.6"/>
    </reaction>
    <physiologicalReaction direction="left-to-right" evidence="12">
        <dbReference type="Rhea" id="RHEA:21249"/>
    </physiologicalReaction>
</comment>
<dbReference type="Gene3D" id="3.90.1070.20">
    <property type="match status" value="1"/>
</dbReference>
<dbReference type="GO" id="GO:0005634">
    <property type="term" value="C:nucleus"/>
    <property type="evidence" value="ECO:0007669"/>
    <property type="project" value="UniProtKB-SubCell"/>
</dbReference>
<comment type="subcellular location">
    <subcellularLocation>
        <location evidence="1">Nucleus</location>
    </subcellularLocation>
</comment>
<dbReference type="InterPro" id="IPR007641">
    <property type="entry name" value="RNA_pol_Rpb2_7"/>
</dbReference>
<evidence type="ECO:0000259" key="15">
    <source>
        <dbReference type="Pfam" id="PF06883"/>
    </source>
</evidence>
<dbReference type="InterPro" id="IPR007121">
    <property type="entry name" value="RNA_pol_bsu_CS"/>
</dbReference>
<evidence type="ECO:0000313" key="17">
    <source>
        <dbReference type="Proteomes" id="UP000663879"/>
    </source>
</evidence>
<keyword evidence="17" id="KW-1185">Reference proteome</keyword>
<dbReference type="PROSITE" id="PS01166">
    <property type="entry name" value="RNA_POL_BETA"/>
    <property type="match status" value="1"/>
</dbReference>
<dbReference type="Gene3D" id="2.40.270.10">
    <property type="entry name" value="DNA-directed RNA polymerase, subunit 2, domain 6"/>
    <property type="match status" value="1"/>
</dbReference>
<feature type="domain" description="DNA-directed RNA polymerase subunit 2 hybrid-binding" evidence="13">
    <location>
        <begin position="137"/>
        <end position="497"/>
    </location>
</feature>
<dbReference type="InterPro" id="IPR009674">
    <property type="entry name" value="Rpa2_dom_4"/>
</dbReference>
<dbReference type="EC" id="2.7.7.6" evidence="3"/>
<keyword evidence="11" id="KW-0539">Nucleus</keyword>
<evidence type="ECO:0000256" key="3">
    <source>
        <dbReference type="ARBA" id="ARBA00012418"/>
    </source>
</evidence>
<gene>
    <name evidence="16" type="ORF">OXX778_LOCUS17411</name>
</gene>
<organism evidence="16 17">
    <name type="scientific">Brachionus calyciflorus</name>
    <dbReference type="NCBI Taxonomy" id="104777"/>
    <lineage>
        <taxon>Eukaryota</taxon>
        <taxon>Metazoa</taxon>
        <taxon>Spiralia</taxon>
        <taxon>Gnathifera</taxon>
        <taxon>Rotifera</taxon>
        <taxon>Eurotatoria</taxon>
        <taxon>Monogononta</taxon>
        <taxon>Pseudotrocha</taxon>
        <taxon>Ploima</taxon>
        <taxon>Brachionidae</taxon>
        <taxon>Brachionus</taxon>
    </lineage>
</organism>
<feature type="domain" description="DNA-directed RNA polymerase I subunit RPA2" evidence="15">
    <location>
        <begin position="23"/>
        <end position="87"/>
    </location>
</feature>
<dbReference type="Pfam" id="PF06883">
    <property type="entry name" value="RNA_pol_Rpa2_4"/>
    <property type="match status" value="1"/>
</dbReference>
<evidence type="ECO:0000256" key="11">
    <source>
        <dbReference type="ARBA" id="ARBA00023242"/>
    </source>
</evidence>
<dbReference type="GO" id="GO:0000428">
    <property type="term" value="C:DNA-directed RNA polymerase complex"/>
    <property type="evidence" value="ECO:0007669"/>
    <property type="project" value="UniProtKB-KW"/>
</dbReference>
<evidence type="ECO:0000259" key="13">
    <source>
        <dbReference type="Pfam" id="PF00562"/>
    </source>
</evidence>
<dbReference type="Pfam" id="PF04560">
    <property type="entry name" value="RNA_pol_Rpb2_7"/>
    <property type="match status" value="1"/>
</dbReference>
<dbReference type="SUPFAM" id="SSF64484">
    <property type="entry name" value="beta and beta-prime subunits of DNA dependent RNA-polymerase"/>
    <property type="match status" value="1"/>
</dbReference>
<dbReference type="Gene3D" id="2.40.50.150">
    <property type="match status" value="1"/>
</dbReference>